<keyword evidence="3" id="KW-1185">Reference proteome</keyword>
<dbReference type="EMBL" id="KZ293648">
    <property type="protein sequence ID" value="PBK98288.1"/>
    <property type="molecule type" value="Genomic_DNA"/>
</dbReference>
<evidence type="ECO:0000259" key="1">
    <source>
        <dbReference type="Pfam" id="PF24626"/>
    </source>
</evidence>
<dbReference type="InParanoid" id="A0A2H3E566"/>
<protein>
    <recommendedName>
        <fullName evidence="1">Tf2-1-like SH3-like domain-containing protein</fullName>
    </recommendedName>
</protein>
<reference evidence="3" key="1">
    <citation type="journal article" date="2017" name="Nat. Ecol. Evol.">
        <title>Genome expansion and lineage-specific genetic innovations in the forest pathogenic fungi Armillaria.</title>
        <authorList>
            <person name="Sipos G."/>
            <person name="Prasanna A.N."/>
            <person name="Walter M.C."/>
            <person name="O'Connor E."/>
            <person name="Balint B."/>
            <person name="Krizsan K."/>
            <person name="Kiss B."/>
            <person name="Hess J."/>
            <person name="Varga T."/>
            <person name="Slot J."/>
            <person name="Riley R."/>
            <person name="Boka B."/>
            <person name="Rigling D."/>
            <person name="Barry K."/>
            <person name="Lee J."/>
            <person name="Mihaltcheva S."/>
            <person name="LaButti K."/>
            <person name="Lipzen A."/>
            <person name="Waldron R."/>
            <person name="Moloney N.M."/>
            <person name="Sperisen C."/>
            <person name="Kredics L."/>
            <person name="Vagvoelgyi C."/>
            <person name="Patrignani A."/>
            <person name="Fitzpatrick D."/>
            <person name="Nagy I."/>
            <person name="Doyle S."/>
            <person name="Anderson J.B."/>
            <person name="Grigoriev I.V."/>
            <person name="Gueldener U."/>
            <person name="Muensterkoetter M."/>
            <person name="Nagy L.G."/>
        </authorList>
    </citation>
    <scope>NUCLEOTIDE SEQUENCE [LARGE SCALE GENOMIC DNA]</scope>
    <source>
        <strain evidence="3">Ar21-2</strain>
    </source>
</reference>
<evidence type="ECO:0000313" key="3">
    <source>
        <dbReference type="Proteomes" id="UP000217790"/>
    </source>
</evidence>
<dbReference type="OrthoDB" id="3021856at2759"/>
<sequence length="56" mass="6508">KKLLMWYDGPFEIIQKLGPVTYQLQLPASYCMHSIVNIAHLKKYTPSPPEYSNRPT</sequence>
<evidence type="ECO:0000313" key="2">
    <source>
        <dbReference type="EMBL" id="PBK98288.1"/>
    </source>
</evidence>
<organism evidence="2 3">
    <name type="scientific">Armillaria gallica</name>
    <name type="common">Bulbous honey fungus</name>
    <name type="synonym">Armillaria bulbosa</name>
    <dbReference type="NCBI Taxonomy" id="47427"/>
    <lineage>
        <taxon>Eukaryota</taxon>
        <taxon>Fungi</taxon>
        <taxon>Dikarya</taxon>
        <taxon>Basidiomycota</taxon>
        <taxon>Agaricomycotina</taxon>
        <taxon>Agaricomycetes</taxon>
        <taxon>Agaricomycetidae</taxon>
        <taxon>Agaricales</taxon>
        <taxon>Marasmiineae</taxon>
        <taxon>Physalacriaceae</taxon>
        <taxon>Armillaria</taxon>
    </lineage>
</organism>
<dbReference type="Pfam" id="PF24626">
    <property type="entry name" value="SH3_Tf2-1"/>
    <property type="match status" value="1"/>
</dbReference>
<feature type="non-terminal residue" evidence="2">
    <location>
        <position position="1"/>
    </location>
</feature>
<accession>A0A2H3E566</accession>
<dbReference type="Proteomes" id="UP000217790">
    <property type="component" value="Unassembled WGS sequence"/>
</dbReference>
<name>A0A2H3E566_ARMGA</name>
<gene>
    <name evidence="2" type="ORF">ARMGADRAFT_921045</name>
</gene>
<dbReference type="AlphaFoldDB" id="A0A2H3E566"/>
<feature type="domain" description="Tf2-1-like SH3-like" evidence="1">
    <location>
        <begin position="1"/>
        <end position="44"/>
    </location>
</feature>
<dbReference type="STRING" id="47427.A0A2H3E566"/>
<dbReference type="InterPro" id="IPR056924">
    <property type="entry name" value="SH3_Tf2-1"/>
</dbReference>
<proteinExistence type="predicted"/>